<evidence type="ECO:0000313" key="2">
    <source>
        <dbReference type="Proteomes" id="UP000593576"/>
    </source>
</evidence>
<protein>
    <recommendedName>
        <fullName evidence="3">DUF4283 domain-containing protein</fullName>
    </recommendedName>
</protein>
<keyword evidence="2" id="KW-1185">Reference proteome</keyword>
<reference evidence="1 2" key="1">
    <citation type="journal article" date="2019" name="Genome Biol. Evol.">
        <title>Insights into the evolution of the New World diploid cottons (Gossypium, subgenus Houzingenia) based on genome sequencing.</title>
        <authorList>
            <person name="Grover C.E."/>
            <person name="Arick M.A. 2nd"/>
            <person name="Thrash A."/>
            <person name="Conover J.L."/>
            <person name="Sanders W.S."/>
            <person name="Peterson D.G."/>
            <person name="Frelichowski J.E."/>
            <person name="Scheffler J.A."/>
            <person name="Scheffler B.E."/>
            <person name="Wendel J.F."/>
        </authorList>
    </citation>
    <scope>NUCLEOTIDE SEQUENCE [LARGE SCALE GENOMIC DNA]</scope>
    <source>
        <strain evidence="1">1</strain>
        <tissue evidence="1">Leaf</tissue>
    </source>
</reference>
<feature type="non-terminal residue" evidence="1">
    <location>
        <position position="190"/>
    </location>
</feature>
<evidence type="ECO:0008006" key="3">
    <source>
        <dbReference type="Google" id="ProtNLM"/>
    </source>
</evidence>
<dbReference type="AlphaFoldDB" id="A0A7J9L7S1"/>
<evidence type="ECO:0000313" key="1">
    <source>
        <dbReference type="EMBL" id="MBA0854778.1"/>
    </source>
</evidence>
<dbReference type="OrthoDB" id="999103at2759"/>
<organism evidence="1 2">
    <name type="scientific">Gossypium schwendimanii</name>
    <name type="common">Cotton</name>
    <dbReference type="NCBI Taxonomy" id="34291"/>
    <lineage>
        <taxon>Eukaryota</taxon>
        <taxon>Viridiplantae</taxon>
        <taxon>Streptophyta</taxon>
        <taxon>Embryophyta</taxon>
        <taxon>Tracheophyta</taxon>
        <taxon>Spermatophyta</taxon>
        <taxon>Magnoliopsida</taxon>
        <taxon>eudicotyledons</taxon>
        <taxon>Gunneridae</taxon>
        <taxon>Pentapetalae</taxon>
        <taxon>rosids</taxon>
        <taxon>malvids</taxon>
        <taxon>Malvales</taxon>
        <taxon>Malvaceae</taxon>
        <taxon>Malvoideae</taxon>
        <taxon>Gossypium</taxon>
    </lineage>
</organism>
<sequence length="190" mass="22331">MGDRKVRDNPRIVFVYNIPDSMPKRSMEGKRFGFVRFTKLVDAQREISRLDRDGVLGRGKERIKCQCTKRENLQHFLVGETTSFCNTNSLSERIARIGLGELTDKKIQGRYFLIEVPDDELLEILKQKDWAYLKEFFINIEPWSEKFKATERASWIEVSGVPLHCWKYQTFKRVVRLYGEIIAMGDNLTM</sequence>
<proteinExistence type="predicted"/>
<dbReference type="EMBL" id="JABFAF010000005">
    <property type="protein sequence ID" value="MBA0854778.1"/>
    <property type="molecule type" value="Genomic_DNA"/>
</dbReference>
<dbReference type="Proteomes" id="UP000593576">
    <property type="component" value="Unassembled WGS sequence"/>
</dbReference>
<gene>
    <name evidence="1" type="ORF">Goshw_004818</name>
</gene>
<comment type="caution">
    <text evidence="1">The sequence shown here is derived from an EMBL/GenBank/DDBJ whole genome shotgun (WGS) entry which is preliminary data.</text>
</comment>
<name>A0A7J9L7S1_GOSSC</name>
<accession>A0A7J9L7S1</accession>